<evidence type="ECO:0000313" key="2">
    <source>
        <dbReference type="Proteomes" id="UP000273278"/>
    </source>
</evidence>
<dbReference type="InterPro" id="IPR029039">
    <property type="entry name" value="Flavoprotein-like_sf"/>
</dbReference>
<sequence length="80" mass="8607">METPFRPLFLFFILLEGCGLSGKRISPIYIDEGGGIGRSERDIAECCPETAVMPGLSVHGGSATSSDKCMEKWLRDGGVL</sequence>
<evidence type="ECO:0000313" key="1">
    <source>
        <dbReference type="EMBL" id="AYQ54775.1"/>
    </source>
</evidence>
<organism evidence="1 2">
    <name type="scientific">Methanomethylophilus alvi</name>
    <dbReference type="NCBI Taxonomy" id="1291540"/>
    <lineage>
        <taxon>Archaea</taxon>
        <taxon>Methanobacteriati</taxon>
        <taxon>Thermoplasmatota</taxon>
        <taxon>Thermoplasmata</taxon>
        <taxon>Methanomassiliicoccales</taxon>
        <taxon>Methanomethylophilaceae</taxon>
        <taxon>Methanomethylophilus</taxon>
    </lineage>
</organism>
<dbReference type="Proteomes" id="UP000273278">
    <property type="component" value="Chromosome"/>
</dbReference>
<gene>
    <name evidence="1" type="ORF">BKD89_03000</name>
</gene>
<proteinExistence type="predicted"/>
<protein>
    <submittedName>
        <fullName evidence="1">Uncharacterized protein</fullName>
    </submittedName>
</protein>
<dbReference type="AlphaFoldDB" id="A0A3G3IG22"/>
<reference evidence="1 2" key="1">
    <citation type="submission" date="2016-10" db="EMBL/GenBank/DDBJ databases">
        <title>Complete genome of the TMA-utilizing, human hosted archaeon Methanomethylophilus alvus Gen. nov, sp. nov., strain Mx-05, derived from a pure culture.</title>
        <authorList>
            <person name="Brugere J.-F."/>
            <person name="Ben Hania W."/>
            <person name="Chaudhary P.P."/>
            <person name="Gaci N."/>
            <person name="Borrel G."/>
            <person name="Cao Van Tuat L."/>
            <person name="Fardeau M.-L."/>
            <person name="Harris H.M.B."/>
            <person name="O'Toole P.W."/>
            <person name="Ollivier B."/>
        </authorList>
    </citation>
    <scope>NUCLEOTIDE SEQUENCE [LARGE SCALE GENOMIC DNA]</scope>
    <source>
        <strain evidence="1 2">Mx-05</strain>
    </source>
</reference>
<name>A0A3G3IG22_9ARCH</name>
<dbReference type="Gene3D" id="3.40.50.360">
    <property type="match status" value="1"/>
</dbReference>
<accession>A0A3G3IG22</accession>
<dbReference type="EMBL" id="CP017686">
    <property type="protein sequence ID" value="AYQ54775.1"/>
    <property type="molecule type" value="Genomic_DNA"/>
</dbReference>